<accession>A0A061SLL7</accession>
<dbReference type="SUPFAM" id="SSF46689">
    <property type="entry name" value="Homeodomain-like"/>
    <property type="match status" value="1"/>
</dbReference>
<feature type="compositionally biased region" description="Polar residues" evidence="4">
    <location>
        <begin position="1"/>
        <end position="16"/>
    </location>
</feature>
<evidence type="ECO:0000256" key="2">
    <source>
        <dbReference type="ARBA" id="ARBA00023163"/>
    </source>
</evidence>
<dbReference type="InterPro" id="IPR044841">
    <property type="entry name" value="LUX/BOA-like"/>
</dbReference>
<proteinExistence type="predicted"/>
<feature type="region of interest" description="Disordered" evidence="4">
    <location>
        <begin position="74"/>
        <end position="127"/>
    </location>
</feature>
<dbReference type="InterPro" id="IPR009057">
    <property type="entry name" value="Homeodomain-like_sf"/>
</dbReference>
<reference evidence="6" key="1">
    <citation type="submission" date="2014-05" db="EMBL/GenBank/DDBJ databases">
        <title>The transcriptome of the halophilic microalga Tetraselmis sp. GSL018 isolated from the Great Salt Lake, Utah.</title>
        <authorList>
            <person name="Jinkerson R.E."/>
            <person name="D'Adamo S."/>
            <person name="Posewitz M.C."/>
        </authorList>
    </citation>
    <scope>NUCLEOTIDE SEQUENCE</scope>
    <source>
        <strain evidence="6">GSL018</strain>
    </source>
</reference>
<dbReference type="GO" id="GO:0003677">
    <property type="term" value="F:DNA binding"/>
    <property type="evidence" value="ECO:0007669"/>
    <property type="project" value="UniProtKB-KW"/>
</dbReference>
<dbReference type="NCBIfam" id="TIGR01557">
    <property type="entry name" value="myb_SHAQKYF"/>
    <property type="match status" value="1"/>
</dbReference>
<organism evidence="6">
    <name type="scientific">Tetraselmis sp. GSL018</name>
    <dbReference type="NCBI Taxonomy" id="582737"/>
    <lineage>
        <taxon>Eukaryota</taxon>
        <taxon>Viridiplantae</taxon>
        <taxon>Chlorophyta</taxon>
        <taxon>core chlorophytes</taxon>
        <taxon>Chlorodendrophyceae</taxon>
        <taxon>Chlorodendrales</taxon>
        <taxon>Chlorodendraceae</taxon>
        <taxon>Tetraselmis</taxon>
    </lineage>
</organism>
<dbReference type="PROSITE" id="PS51294">
    <property type="entry name" value="HTH_MYB"/>
    <property type="match status" value="1"/>
</dbReference>
<dbReference type="Gene3D" id="1.10.10.60">
    <property type="entry name" value="Homeodomain-like"/>
    <property type="match status" value="1"/>
</dbReference>
<dbReference type="AlphaFoldDB" id="A0A061SLL7"/>
<dbReference type="InterPro" id="IPR017930">
    <property type="entry name" value="Myb_dom"/>
</dbReference>
<evidence type="ECO:0000259" key="5">
    <source>
        <dbReference type="PROSITE" id="PS51294"/>
    </source>
</evidence>
<feature type="domain" description="HTH myb-type" evidence="5">
    <location>
        <begin position="214"/>
        <end position="265"/>
    </location>
</feature>
<evidence type="ECO:0000313" key="6">
    <source>
        <dbReference type="EMBL" id="JAC83959.1"/>
    </source>
</evidence>
<feature type="region of interest" description="Disordered" evidence="4">
    <location>
        <begin position="1"/>
        <end position="60"/>
    </location>
</feature>
<dbReference type="InterPro" id="IPR001005">
    <property type="entry name" value="SANT/Myb"/>
</dbReference>
<dbReference type="Pfam" id="PF00249">
    <property type="entry name" value="Myb_DNA-binding"/>
    <property type="match status" value="1"/>
</dbReference>
<keyword evidence="6" id="KW-0371">Homeobox</keyword>
<dbReference type="EMBL" id="GBEZ01000975">
    <property type="protein sequence ID" value="JAC83959.1"/>
    <property type="molecule type" value="Transcribed_RNA"/>
</dbReference>
<evidence type="ECO:0000256" key="1">
    <source>
        <dbReference type="ARBA" id="ARBA00023015"/>
    </source>
</evidence>
<keyword evidence="1" id="KW-0805">Transcription regulation</keyword>
<gene>
    <name evidence="6" type="ORF">TSPGSL018_2102</name>
</gene>
<feature type="region of interest" description="Disordered" evidence="4">
    <location>
        <begin position="180"/>
        <end position="206"/>
    </location>
</feature>
<feature type="non-terminal residue" evidence="6">
    <location>
        <position position="266"/>
    </location>
</feature>
<dbReference type="FunFam" id="1.10.10.60:FF:000007">
    <property type="entry name" value="Two-component response regulator"/>
    <property type="match status" value="1"/>
</dbReference>
<keyword evidence="6" id="KW-0238">DNA-binding</keyword>
<evidence type="ECO:0000256" key="3">
    <source>
        <dbReference type="ARBA" id="ARBA00023242"/>
    </source>
</evidence>
<dbReference type="PANTHER" id="PTHR31442">
    <property type="entry name" value="HOMEODOMAIN-LIKE SUPERFAMILY PROTEIN-RELATED"/>
    <property type="match status" value="1"/>
</dbReference>
<keyword evidence="2" id="KW-0804">Transcription</keyword>
<name>A0A061SLL7_9CHLO</name>
<dbReference type="InterPro" id="IPR006447">
    <property type="entry name" value="Myb_dom_plants"/>
</dbReference>
<evidence type="ECO:0000256" key="4">
    <source>
        <dbReference type="SAM" id="MobiDB-lite"/>
    </source>
</evidence>
<sequence>MDALSSTDSPSPTSVEELSEPSGHPFDGVPFPLPSSGTPSVPATAVSVGPSGLALPSASTYPVDWSLPARISSESPEIRLYTRPAPVSSLAQQQQQQQRRRGPFVQSGEPESTRPAPASLGWGPEHTFPTYPLHMQMAGEAAPGMASQLQPYMHASAARDVASPVMPLYEPSSGAAARAAAAGGAGPSAEPQSDIGRQASGVSKRVQKRPRLIWTQELHARFENAVHHLGVKNAVPKTILQLMNVEGMTRENVASHLQKYRLYLKK</sequence>
<dbReference type="GO" id="GO:0005634">
    <property type="term" value="C:nucleus"/>
    <property type="evidence" value="ECO:0007669"/>
    <property type="project" value="TreeGrafter"/>
</dbReference>
<dbReference type="GO" id="GO:0003700">
    <property type="term" value="F:DNA-binding transcription factor activity"/>
    <property type="evidence" value="ECO:0007669"/>
    <property type="project" value="InterPro"/>
</dbReference>
<keyword evidence="3" id="KW-0539">Nucleus</keyword>
<protein>
    <submittedName>
        <fullName evidence="6">Homeodomain-like superfamily isoform 1</fullName>
    </submittedName>
</protein>
<dbReference type="PANTHER" id="PTHR31442:SF29">
    <property type="entry name" value="HOMEODOMAIN-LIKE SUPERFAMILY PROTEIN"/>
    <property type="match status" value="1"/>
</dbReference>